<organism evidence="1">
    <name type="scientific">bioreactor metagenome</name>
    <dbReference type="NCBI Taxonomy" id="1076179"/>
    <lineage>
        <taxon>unclassified sequences</taxon>
        <taxon>metagenomes</taxon>
        <taxon>ecological metagenomes</taxon>
    </lineage>
</organism>
<sequence length="129" mass="14780">MVGAVHAGDNHGVRFQLRDHLVEFMRLELGKGSNPEFLLEMLVPVIHADGVGVAEAYQFRHVLEVAAHCFQIHCAPTAGANLHKLLSLHFIHPFCIWPRIVIRASADYYSCQRWQFQMRFMKILRKLCG</sequence>
<protein>
    <submittedName>
        <fullName evidence="1">Uncharacterized protein</fullName>
    </submittedName>
</protein>
<name>A0A645G3G8_9ZZZZ</name>
<comment type="caution">
    <text evidence="1">The sequence shown here is derived from an EMBL/GenBank/DDBJ whole genome shotgun (WGS) entry which is preliminary data.</text>
</comment>
<gene>
    <name evidence="1" type="ORF">SDC9_168790</name>
</gene>
<proteinExistence type="predicted"/>
<dbReference type="AlphaFoldDB" id="A0A645G3G8"/>
<reference evidence="1" key="1">
    <citation type="submission" date="2019-08" db="EMBL/GenBank/DDBJ databases">
        <authorList>
            <person name="Kucharzyk K."/>
            <person name="Murdoch R.W."/>
            <person name="Higgins S."/>
            <person name="Loffler F."/>
        </authorList>
    </citation>
    <scope>NUCLEOTIDE SEQUENCE</scope>
</reference>
<accession>A0A645G3G8</accession>
<dbReference type="EMBL" id="VSSQ01069388">
    <property type="protein sequence ID" value="MPN21411.1"/>
    <property type="molecule type" value="Genomic_DNA"/>
</dbReference>
<evidence type="ECO:0000313" key="1">
    <source>
        <dbReference type="EMBL" id="MPN21411.1"/>
    </source>
</evidence>